<dbReference type="EMBL" id="CAMXCT020001118">
    <property type="protein sequence ID" value="CAL1140319.1"/>
    <property type="molecule type" value="Genomic_DNA"/>
</dbReference>
<reference evidence="2" key="2">
    <citation type="submission" date="2024-04" db="EMBL/GenBank/DDBJ databases">
        <authorList>
            <person name="Chen Y."/>
            <person name="Shah S."/>
            <person name="Dougan E. K."/>
            <person name="Thang M."/>
            <person name="Chan C."/>
        </authorList>
    </citation>
    <scope>NUCLEOTIDE SEQUENCE [LARGE SCALE GENOMIC DNA]</scope>
</reference>
<dbReference type="OrthoDB" id="447191at2759"/>
<sequence>MVMNFLSDGAHQWTVLHGGSSSDVCLYDCLEVDTSGNIFVGGYTSSTDLDGQSNAGGDDVMVMKFQGPTTTTTQTTVTLTTTTSHLSYSLTNHGHPP</sequence>
<evidence type="ECO:0000313" key="3">
    <source>
        <dbReference type="EMBL" id="CAL4774256.1"/>
    </source>
</evidence>
<evidence type="ECO:0000313" key="2">
    <source>
        <dbReference type="EMBL" id="CAL1140319.1"/>
    </source>
</evidence>
<dbReference type="EMBL" id="CAMXCT010001118">
    <property type="protein sequence ID" value="CAI3986944.1"/>
    <property type="molecule type" value="Genomic_DNA"/>
</dbReference>
<dbReference type="EMBL" id="CAMXCT030001118">
    <property type="protein sequence ID" value="CAL4774256.1"/>
    <property type="molecule type" value="Genomic_DNA"/>
</dbReference>
<gene>
    <name evidence="1" type="ORF">C1SCF055_LOCUS14256</name>
</gene>
<dbReference type="AlphaFoldDB" id="A0A9P1FRK8"/>
<evidence type="ECO:0000313" key="1">
    <source>
        <dbReference type="EMBL" id="CAI3986944.1"/>
    </source>
</evidence>
<proteinExistence type="predicted"/>
<protein>
    <submittedName>
        <fullName evidence="3">Ig-like domain-containing protein</fullName>
    </submittedName>
</protein>
<reference evidence="1" key="1">
    <citation type="submission" date="2022-10" db="EMBL/GenBank/DDBJ databases">
        <authorList>
            <person name="Chen Y."/>
            <person name="Dougan E. K."/>
            <person name="Chan C."/>
            <person name="Rhodes N."/>
            <person name="Thang M."/>
        </authorList>
    </citation>
    <scope>NUCLEOTIDE SEQUENCE</scope>
</reference>
<name>A0A9P1FRK8_9DINO</name>
<evidence type="ECO:0000313" key="4">
    <source>
        <dbReference type="Proteomes" id="UP001152797"/>
    </source>
</evidence>
<comment type="caution">
    <text evidence="1">The sequence shown here is derived from an EMBL/GenBank/DDBJ whole genome shotgun (WGS) entry which is preliminary data.</text>
</comment>
<organism evidence="1">
    <name type="scientific">Cladocopium goreaui</name>
    <dbReference type="NCBI Taxonomy" id="2562237"/>
    <lineage>
        <taxon>Eukaryota</taxon>
        <taxon>Sar</taxon>
        <taxon>Alveolata</taxon>
        <taxon>Dinophyceae</taxon>
        <taxon>Suessiales</taxon>
        <taxon>Symbiodiniaceae</taxon>
        <taxon>Cladocopium</taxon>
    </lineage>
</organism>
<dbReference type="Proteomes" id="UP001152797">
    <property type="component" value="Unassembled WGS sequence"/>
</dbReference>
<keyword evidence="4" id="KW-1185">Reference proteome</keyword>
<accession>A0A9P1FRK8</accession>